<proteinExistence type="predicted"/>
<reference evidence="1" key="1">
    <citation type="submission" date="2016-03" db="EMBL/GenBank/DDBJ databases">
        <authorList>
            <person name="Ploux O."/>
        </authorList>
    </citation>
    <scope>NUCLEOTIDE SEQUENCE</scope>
    <source>
        <strain evidence="1">UC1</strain>
    </source>
</reference>
<dbReference type="SUPFAM" id="SSF54637">
    <property type="entry name" value="Thioesterase/thiol ester dehydrase-isomerase"/>
    <property type="match status" value="1"/>
</dbReference>
<organism evidence="1">
    <name type="scientific">uncultured Microbacterium sp</name>
    <dbReference type="NCBI Taxonomy" id="191216"/>
    <lineage>
        <taxon>Bacteria</taxon>
        <taxon>Bacillati</taxon>
        <taxon>Actinomycetota</taxon>
        <taxon>Actinomycetes</taxon>
        <taxon>Micrococcales</taxon>
        <taxon>Microbacteriaceae</taxon>
        <taxon>Microbacterium</taxon>
        <taxon>environmental samples</taxon>
    </lineage>
</organism>
<protein>
    <submittedName>
        <fullName evidence="1">Uncharacterized protein</fullName>
    </submittedName>
</protein>
<accession>A0A1Y5P7R7</accession>
<gene>
    <name evidence="1" type="ORF">MIPYR_70096</name>
</gene>
<name>A0A1Y5P7R7_9MICO</name>
<dbReference type="Gene3D" id="3.10.129.10">
    <property type="entry name" value="Hotdog Thioesterase"/>
    <property type="match status" value="1"/>
</dbReference>
<dbReference type="InterPro" id="IPR029069">
    <property type="entry name" value="HotDog_dom_sf"/>
</dbReference>
<evidence type="ECO:0000313" key="1">
    <source>
        <dbReference type="EMBL" id="SBS74752.1"/>
    </source>
</evidence>
<sequence length="281" mass="29863">MSALTLHVLDQPALLGRLALVPTGRPRAAGPGRFTVGSVTIDPRLNGPRRAANGGFAAGTIARHVDADVVTVVLRRPVPLGRELDVVTAGRGGIEVVRRRRVVAEARPGALHEGPAPVPPSFADALAARAAHPLVGFRHPLSDCVVCGPSRSDGMGVTPGPVPGRPDLLAAPWVVGAETATAGLAHFPAVWGAMDCTSYPAAALRARELCLLGTMTASVERRPHVGEELVVYSWTREHHGRRYETSVRLVDGRGETVACADATWIALRRRRRSYRGEAERP</sequence>
<dbReference type="RefSeq" id="WP_295577841.1">
    <property type="nucleotide sequence ID" value="NZ_FLQR01000011.1"/>
</dbReference>
<dbReference type="AlphaFoldDB" id="A0A1Y5P7R7"/>
<dbReference type="EMBL" id="FLQR01000011">
    <property type="protein sequence ID" value="SBS74752.1"/>
    <property type="molecule type" value="Genomic_DNA"/>
</dbReference>